<evidence type="ECO:0000313" key="4">
    <source>
        <dbReference type="Proteomes" id="UP000658656"/>
    </source>
</evidence>
<dbReference type="Pfam" id="PF00675">
    <property type="entry name" value="Peptidase_M16"/>
    <property type="match status" value="1"/>
</dbReference>
<proteinExistence type="predicted"/>
<dbReference type="InterPro" id="IPR050361">
    <property type="entry name" value="MPP/UQCRC_Complex"/>
</dbReference>
<dbReference type="AlphaFoldDB" id="A0A8H9IU17"/>
<dbReference type="InterPro" id="IPR011765">
    <property type="entry name" value="Pept_M16_N"/>
</dbReference>
<dbReference type="RefSeq" id="WP_145935308.1">
    <property type="nucleotide sequence ID" value="NZ_BNAV01000001.1"/>
</dbReference>
<dbReference type="Pfam" id="PF05193">
    <property type="entry name" value="Peptidase_M16_C"/>
    <property type="match status" value="1"/>
</dbReference>
<gene>
    <name evidence="3" type="ORF">GCM10017566_14650</name>
</gene>
<reference evidence="3" key="2">
    <citation type="submission" date="2020-09" db="EMBL/GenBank/DDBJ databases">
        <authorList>
            <person name="Sun Q."/>
            <person name="Zhou Y."/>
        </authorList>
    </citation>
    <scope>NUCLEOTIDE SEQUENCE</scope>
    <source>
        <strain evidence="3">CGMCC 4.7679</strain>
    </source>
</reference>
<dbReference type="PANTHER" id="PTHR11851">
    <property type="entry name" value="METALLOPROTEASE"/>
    <property type="match status" value="1"/>
</dbReference>
<dbReference type="EMBL" id="BNAV01000001">
    <property type="protein sequence ID" value="GHF42142.1"/>
    <property type="molecule type" value="Genomic_DNA"/>
</dbReference>
<dbReference type="OrthoDB" id="9811314at2"/>
<dbReference type="InterPro" id="IPR011249">
    <property type="entry name" value="Metalloenz_LuxS/M16"/>
</dbReference>
<evidence type="ECO:0000313" key="3">
    <source>
        <dbReference type="EMBL" id="GHF42142.1"/>
    </source>
</evidence>
<keyword evidence="4" id="KW-1185">Reference proteome</keyword>
<name>A0A8H9IU17_9PSEU</name>
<feature type="domain" description="Peptidase M16 N-terminal" evidence="1">
    <location>
        <begin position="34"/>
        <end position="172"/>
    </location>
</feature>
<dbReference type="GO" id="GO:0046872">
    <property type="term" value="F:metal ion binding"/>
    <property type="evidence" value="ECO:0007669"/>
    <property type="project" value="InterPro"/>
</dbReference>
<protein>
    <submittedName>
        <fullName evidence="3">Peptidase M16</fullName>
    </submittedName>
</protein>
<dbReference type="Proteomes" id="UP000658656">
    <property type="component" value="Unassembled WGS sequence"/>
</dbReference>
<sequence>MSAPAIPALGPWPEIAAPPTTEDRCANGLRLLALNRPGAPLVEVRLSVPFGSTKPRHLARAWLLAETALSGTAETGRIGLAERIGDLGAPLRAEVDHDQILFCGTVLADAYEDLLAVLVEVVTSATYPDEEVRAERARLVPRLTAARSQAGVRAREILHRHLYGEHPYGASLPTGPEVDEVTPEDLRALHAERVVPDHAVLVLVGALDPDEAVATAGRLFAGWRRGGAAVPPPPALPPEAPAGASRLFHRPGSVQSSIRIGGPAVRRDDPLFPALQLANLIYGGYFSSRLVANIREDKGYTYTPRSRILHNVAGSTLVIEADVATEVTAPALLEMWYELGRLSTLRPSAEELDNVRQYAVGTLAMSVATRAGLATSLVTLLGVGLDLEWIRGHPARLAAVTASDIYHVGVHLLAPKLLAAVVIGDATRCEEPLQAFGPWEVE</sequence>
<dbReference type="InterPro" id="IPR007863">
    <property type="entry name" value="Peptidase_M16_C"/>
</dbReference>
<evidence type="ECO:0000259" key="2">
    <source>
        <dbReference type="Pfam" id="PF05193"/>
    </source>
</evidence>
<organism evidence="3 4">
    <name type="scientific">Amycolatopsis bartoniae</name>
    <dbReference type="NCBI Taxonomy" id="941986"/>
    <lineage>
        <taxon>Bacteria</taxon>
        <taxon>Bacillati</taxon>
        <taxon>Actinomycetota</taxon>
        <taxon>Actinomycetes</taxon>
        <taxon>Pseudonocardiales</taxon>
        <taxon>Pseudonocardiaceae</taxon>
        <taxon>Amycolatopsis</taxon>
    </lineage>
</organism>
<evidence type="ECO:0000259" key="1">
    <source>
        <dbReference type="Pfam" id="PF00675"/>
    </source>
</evidence>
<dbReference type="Gene3D" id="3.30.830.10">
    <property type="entry name" value="Metalloenzyme, LuxS/M16 peptidase-like"/>
    <property type="match status" value="2"/>
</dbReference>
<feature type="domain" description="Peptidase M16 C-terminal" evidence="2">
    <location>
        <begin position="181"/>
        <end position="357"/>
    </location>
</feature>
<dbReference type="PANTHER" id="PTHR11851:SF224">
    <property type="entry name" value="PROCESSING PROTEASE"/>
    <property type="match status" value="1"/>
</dbReference>
<reference evidence="3" key="1">
    <citation type="journal article" date="2014" name="Int. J. Syst. Evol. Microbiol.">
        <title>Complete genome sequence of Corynebacterium casei LMG S-19264T (=DSM 44701T), isolated from a smear-ripened cheese.</title>
        <authorList>
            <consortium name="US DOE Joint Genome Institute (JGI-PGF)"/>
            <person name="Walter F."/>
            <person name="Albersmeier A."/>
            <person name="Kalinowski J."/>
            <person name="Ruckert C."/>
        </authorList>
    </citation>
    <scope>NUCLEOTIDE SEQUENCE</scope>
    <source>
        <strain evidence="3">CGMCC 4.7679</strain>
    </source>
</reference>
<dbReference type="SUPFAM" id="SSF63411">
    <property type="entry name" value="LuxS/MPP-like metallohydrolase"/>
    <property type="match status" value="2"/>
</dbReference>
<comment type="caution">
    <text evidence="3">The sequence shown here is derived from an EMBL/GenBank/DDBJ whole genome shotgun (WGS) entry which is preliminary data.</text>
</comment>
<accession>A0A8H9IU17</accession>